<keyword evidence="1" id="KW-0472">Membrane</keyword>
<dbReference type="Proteomes" id="UP000504604">
    <property type="component" value="Unplaced"/>
</dbReference>
<dbReference type="GeneID" id="105180016"/>
<reference evidence="3" key="1">
    <citation type="submission" date="2025-08" db="UniProtKB">
        <authorList>
            <consortium name="RefSeq"/>
        </authorList>
    </citation>
    <scope>IDENTIFICATION</scope>
</reference>
<evidence type="ECO:0000256" key="1">
    <source>
        <dbReference type="SAM" id="Phobius"/>
    </source>
</evidence>
<evidence type="ECO:0000313" key="3">
    <source>
        <dbReference type="RefSeq" id="XP_020547178.1"/>
    </source>
</evidence>
<gene>
    <name evidence="3" type="primary">LOC105180016</name>
</gene>
<dbReference type="Pfam" id="PF03140">
    <property type="entry name" value="DUF247"/>
    <property type="match status" value="1"/>
</dbReference>
<protein>
    <submittedName>
        <fullName evidence="3">UPF0481 protein At3g47200-like isoform X1</fullName>
    </submittedName>
</protein>
<feature type="transmembrane region" description="Helical" evidence="1">
    <location>
        <begin position="435"/>
        <end position="459"/>
    </location>
</feature>
<dbReference type="RefSeq" id="XP_020547178.1">
    <property type="nucleotide sequence ID" value="XM_020691519.1"/>
</dbReference>
<keyword evidence="2" id="KW-1185">Reference proteome</keyword>
<name>A0A8M8UKH1_SESIN</name>
<keyword evidence="1" id="KW-0812">Transmembrane</keyword>
<dbReference type="PANTHER" id="PTHR31170:SF17">
    <property type="match status" value="1"/>
</dbReference>
<dbReference type="AlphaFoldDB" id="A0A8M8UKH1"/>
<dbReference type="InterPro" id="IPR004158">
    <property type="entry name" value="DUF247_pln"/>
</dbReference>
<organism evidence="2 3">
    <name type="scientific">Sesamum indicum</name>
    <name type="common">Oriental sesame</name>
    <name type="synonym">Sesamum orientale</name>
    <dbReference type="NCBI Taxonomy" id="4182"/>
    <lineage>
        <taxon>Eukaryota</taxon>
        <taxon>Viridiplantae</taxon>
        <taxon>Streptophyta</taxon>
        <taxon>Embryophyta</taxon>
        <taxon>Tracheophyta</taxon>
        <taxon>Spermatophyta</taxon>
        <taxon>Magnoliopsida</taxon>
        <taxon>eudicotyledons</taxon>
        <taxon>Gunneridae</taxon>
        <taxon>Pentapetalae</taxon>
        <taxon>asterids</taxon>
        <taxon>lamiids</taxon>
        <taxon>Lamiales</taxon>
        <taxon>Pedaliaceae</taxon>
        <taxon>Sesamum</taxon>
    </lineage>
</organism>
<dbReference type="OrthoDB" id="672127at2759"/>
<accession>A0A8M8UKH1</accession>
<evidence type="ECO:0000313" key="2">
    <source>
        <dbReference type="Proteomes" id="UP000504604"/>
    </source>
</evidence>
<keyword evidence="1" id="KW-1133">Transmembrane helix</keyword>
<sequence length="462" mass="53964">MCVRAGASREDYYLNMQLDERWAVTMIRQKLSHLSVAQSECTIYRVHKHLRSVNDKAYEPEVIAIGPYHRDKGNLKMMEDHKLRNLHLLLQRKNDDVEKYVSAIGPLEPLARKCYAETISLSAADFIEMLVLDGCFIIDLARKSNMPHLREKNDPIFHMEWIMNSLQRDLMLFENQIPFFVLCKLFDLIEVPNQHSRLIYLLLSFFDNLYPGKVYVESRSWSSHEIKHLLDLIHRNWLPSFDWLDVSKNGENRKKRWRFVNCGTCLGGANVSKGENSKTRWRFINCATWLREANVKFARRDDVTLFNIRFKNGTMFLAPLTVEDRTDSFFRNVIAYEQYFQDTEFSFVTDYVKFLDCLIDSSRDVQILGRAGIIDNWLGDDEVVANMINKLSDSVTGPGSSFVYAKIFDSVNKHCNKRRNRWMAKLRRNYLNSPWAIMSIVVAVVLVLLTITQTVFSILQVV</sequence>
<proteinExistence type="predicted"/>
<dbReference type="PANTHER" id="PTHR31170">
    <property type="entry name" value="BNAC04G53230D PROTEIN"/>
    <property type="match status" value="1"/>
</dbReference>